<keyword evidence="3" id="KW-0677">Repeat</keyword>
<feature type="region of interest" description="Disordered" evidence="8">
    <location>
        <begin position="262"/>
        <end position="305"/>
    </location>
</feature>
<dbReference type="Gene3D" id="1.25.40.20">
    <property type="entry name" value="Ankyrin repeat-containing domain"/>
    <property type="match status" value="1"/>
</dbReference>
<evidence type="ECO:0000256" key="7">
    <source>
        <dbReference type="PROSITE-ProRule" id="PRU00023"/>
    </source>
</evidence>
<evidence type="ECO:0000259" key="10">
    <source>
        <dbReference type="Pfam" id="PF13962"/>
    </source>
</evidence>
<dbReference type="PROSITE" id="PS50088">
    <property type="entry name" value="ANK_REPEAT"/>
    <property type="match status" value="2"/>
</dbReference>
<evidence type="ECO:0000256" key="5">
    <source>
        <dbReference type="ARBA" id="ARBA00023043"/>
    </source>
</evidence>
<dbReference type="InterPro" id="IPR002110">
    <property type="entry name" value="Ankyrin_rpt"/>
</dbReference>
<feature type="repeat" description="ANK" evidence="7">
    <location>
        <begin position="151"/>
        <end position="187"/>
    </location>
</feature>
<feature type="transmembrane region" description="Helical" evidence="9">
    <location>
        <begin position="386"/>
        <end position="412"/>
    </location>
</feature>
<evidence type="ECO:0000256" key="9">
    <source>
        <dbReference type="SAM" id="Phobius"/>
    </source>
</evidence>
<evidence type="ECO:0000256" key="1">
    <source>
        <dbReference type="ARBA" id="ARBA00004141"/>
    </source>
</evidence>
<feature type="transmembrane region" description="Helical" evidence="9">
    <location>
        <begin position="456"/>
        <end position="484"/>
    </location>
</feature>
<keyword evidence="6 9" id="KW-0472">Membrane</keyword>
<sequence length="512" mass="54992">MEINKTNKVDPSALYDAAMRGDTETLQDMLQRDNLILKKLPLSSFTETPLHISVLAGHLDFTRALLRHDPGMAMEVDASNCTPLHLASAAGHCEIVGALLSAAGGVGSDACLVRDGDGRIPLHLAAMRGRSDVIRELVGARPESLLVKLDDGETALHLCVKSNHLEALKVLVEMMVGSGGKRDVIESIFRSGDEDGNTILHSAAMFKQVQTTSYLVSLPSMGAAVNSLNGFGSTALDCLELCPKDFKSLRIRDLLVEAGGKRAKEMTSSTDHHHHLPPPPPPQIPSLPMSSSPLATNKGRPATKSMGQRFKNFLDYDPKWIDDMKGSLLVVAGLMAQMSFQAATNPPGGVWQENVVSPDGGFGCQNTTSGLCRAGTSVHAYRDPEVLYVFMGLNTMAFGASLCVMLLIIGGFPLRKRFFIWMMAQAMCAALGCMTAAFAVGALLVTPTKDDARVRVAVVVAFLLGAWLLSSLVISLLDTLRFCIWISKKKKKKVGARASTCCLRGQDQSSVV</sequence>
<proteinExistence type="predicted"/>
<comment type="subcellular location">
    <subcellularLocation>
        <location evidence="1">Membrane</location>
        <topology evidence="1">Multi-pass membrane protein</topology>
    </subcellularLocation>
</comment>
<organism evidence="11 12">
    <name type="scientific">Linum trigynum</name>
    <dbReference type="NCBI Taxonomy" id="586398"/>
    <lineage>
        <taxon>Eukaryota</taxon>
        <taxon>Viridiplantae</taxon>
        <taxon>Streptophyta</taxon>
        <taxon>Embryophyta</taxon>
        <taxon>Tracheophyta</taxon>
        <taxon>Spermatophyta</taxon>
        <taxon>Magnoliopsida</taxon>
        <taxon>eudicotyledons</taxon>
        <taxon>Gunneridae</taxon>
        <taxon>Pentapetalae</taxon>
        <taxon>rosids</taxon>
        <taxon>fabids</taxon>
        <taxon>Malpighiales</taxon>
        <taxon>Linaceae</taxon>
        <taxon>Linum</taxon>
    </lineage>
</organism>
<dbReference type="Pfam" id="PF12796">
    <property type="entry name" value="Ank_2"/>
    <property type="match status" value="2"/>
</dbReference>
<evidence type="ECO:0000256" key="2">
    <source>
        <dbReference type="ARBA" id="ARBA00022692"/>
    </source>
</evidence>
<evidence type="ECO:0000313" key="11">
    <source>
        <dbReference type="EMBL" id="CAL1373453.1"/>
    </source>
</evidence>
<evidence type="ECO:0000256" key="8">
    <source>
        <dbReference type="SAM" id="MobiDB-lite"/>
    </source>
</evidence>
<keyword evidence="4 9" id="KW-1133">Transmembrane helix</keyword>
<feature type="transmembrane region" description="Helical" evidence="9">
    <location>
        <begin position="419"/>
        <end position="444"/>
    </location>
</feature>
<dbReference type="PANTHER" id="PTHR24186">
    <property type="entry name" value="PROTEIN PHOSPHATASE 1 REGULATORY SUBUNIT"/>
    <property type="match status" value="1"/>
</dbReference>
<dbReference type="SUPFAM" id="SSF48403">
    <property type="entry name" value="Ankyrin repeat"/>
    <property type="match status" value="1"/>
</dbReference>
<keyword evidence="12" id="KW-1185">Reference proteome</keyword>
<evidence type="ECO:0000256" key="4">
    <source>
        <dbReference type="ARBA" id="ARBA00022989"/>
    </source>
</evidence>
<keyword evidence="2 9" id="KW-0812">Transmembrane</keyword>
<gene>
    <name evidence="11" type="ORF">LTRI10_LOCUS15379</name>
</gene>
<dbReference type="EMBL" id="OZ034816">
    <property type="protein sequence ID" value="CAL1373453.1"/>
    <property type="molecule type" value="Genomic_DNA"/>
</dbReference>
<accession>A0AAV2DJP4</accession>
<name>A0AAV2DJP4_9ROSI</name>
<feature type="domain" description="PGG" evidence="10">
    <location>
        <begin position="319"/>
        <end position="444"/>
    </location>
</feature>
<dbReference type="Proteomes" id="UP001497516">
    <property type="component" value="Chromosome 3"/>
</dbReference>
<dbReference type="InterPro" id="IPR036770">
    <property type="entry name" value="Ankyrin_rpt-contain_sf"/>
</dbReference>
<dbReference type="Pfam" id="PF13962">
    <property type="entry name" value="PGG"/>
    <property type="match status" value="1"/>
</dbReference>
<dbReference type="SMART" id="SM00248">
    <property type="entry name" value="ANK"/>
    <property type="match status" value="6"/>
</dbReference>
<dbReference type="GO" id="GO:0005886">
    <property type="term" value="C:plasma membrane"/>
    <property type="evidence" value="ECO:0007669"/>
    <property type="project" value="TreeGrafter"/>
</dbReference>
<keyword evidence="5 7" id="KW-0040">ANK repeat</keyword>
<feature type="repeat" description="ANK" evidence="7">
    <location>
        <begin position="117"/>
        <end position="138"/>
    </location>
</feature>
<dbReference type="AlphaFoldDB" id="A0AAV2DJP4"/>
<dbReference type="PANTHER" id="PTHR24186:SF37">
    <property type="entry name" value="PGG DOMAIN-CONTAINING PROTEIN"/>
    <property type="match status" value="1"/>
</dbReference>
<protein>
    <recommendedName>
        <fullName evidence="10">PGG domain-containing protein</fullName>
    </recommendedName>
</protein>
<dbReference type="PROSITE" id="PS50297">
    <property type="entry name" value="ANK_REP_REGION"/>
    <property type="match status" value="2"/>
</dbReference>
<dbReference type="InterPro" id="IPR026961">
    <property type="entry name" value="PGG_dom"/>
</dbReference>
<evidence type="ECO:0000256" key="6">
    <source>
        <dbReference type="ARBA" id="ARBA00023136"/>
    </source>
</evidence>
<evidence type="ECO:0000256" key="3">
    <source>
        <dbReference type="ARBA" id="ARBA00022737"/>
    </source>
</evidence>
<reference evidence="11 12" key="1">
    <citation type="submission" date="2024-04" db="EMBL/GenBank/DDBJ databases">
        <authorList>
            <person name="Fracassetti M."/>
        </authorList>
    </citation>
    <scope>NUCLEOTIDE SEQUENCE [LARGE SCALE GENOMIC DNA]</scope>
</reference>
<evidence type="ECO:0000313" key="12">
    <source>
        <dbReference type="Proteomes" id="UP001497516"/>
    </source>
</evidence>